<protein>
    <submittedName>
        <fullName evidence="1">Uncharacterized protein</fullName>
    </submittedName>
</protein>
<sequence>MLRVRSDVLFGRQLHVAHLHRILRGKVQGLLLERPARQQ</sequence>
<organism evidence="1 2">
    <name type="scientific">Nocardioides aquaticus</name>
    <dbReference type="NCBI Taxonomy" id="160826"/>
    <lineage>
        <taxon>Bacteria</taxon>
        <taxon>Bacillati</taxon>
        <taxon>Actinomycetota</taxon>
        <taxon>Actinomycetes</taxon>
        <taxon>Propionibacteriales</taxon>
        <taxon>Nocardioidaceae</taxon>
        <taxon>Nocardioides</taxon>
    </lineage>
</organism>
<reference evidence="1 2" key="1">
    <citation type="submission" date="2021-05" db="EMBL/GenBank/DDBJ databases">
        <title>Complete genome of Nocardioides aquaticus KCTC 9944T isolated from meromictic and hypersaline Ekho Lake, Antarctica.</title>
        <authorList>
            <person name="Hwang K."/>
            <person name="Kim K.M."/>
            <person name="Choe H."/>
        </authorList>
    </citation>
    <scope>NUCLEOTIDE SEQUENCE [LARGE SCALE GENOMIC DNA]</scope>
    <source>
        <strain evidence="1 2">KCTC 9944</strain>
    </source>
</reference>
<dbReference type="Proteomes" id="UP000679307">
    <property type="component" value="Chromosome"/>
</dbReference>
<accession>A0ABX8EI96</accession>
<evidence type="ECO:0000313" key="2">
    <source>
        <dbReference type="Proteomes" id="UP000679307"/>
    </source>
</evidence>
<keyword evidence="2" id="KW-1185">Reference proteome</keyword>
<gene>
    <name evidence="1" type="ORF">ENKNEFLB_02626</name>
</gene>
<name>A0ABX8EI96_9ACTN</name>
<dbReference type="EMBL" id="CP075371">
    <property type="protein sequence ID" value="QVT80235.1"/>
    <property type="molecule type" value="Genomic_DNA"/>
</dbReference>
<evidence type="ECO:0000313" key="1">
    <source>
        <dbReference type="EMBL" id="QVT80235.1"/>
    </source>
</evidence>
<proteinExistence type="predicted"/>